<dbReference type="InterPro" id="IPR027368">
    <property type="entry name" value="MnmE_dom2"/>
</dbReference>
<dbReference type="InterPro" id="IPR027417">
    <property type="entry name" value="P-loop_NTPase"/>
</dbReference>
<evidence type="ECO:0000256" key="11">
    <source>
        <dbReference type="RuleBase" id="RU003313"/>
    </source>
</evidence>
<evidence type="ECO:0000256" key="6">
    <source>
        <dbReference type="ARBA" id="ARBA00022801"/>
    </source>
</evidence>
<dbReference type="PANTHER" id="PTHR42714:SF2">
    <property type="entry name" value="TRNA MODIFICATION GTPASE GTPBP3, MITOCHONDRIAL"/>
    <property type="match status" value="1"/>
</dbReference>
<dbReference type="NCBIfam" id="TIGR00231">
    <property type="entry name" value="small_GTP"/>
    <property type="match status" value="1"/>
</dbReference>
<feature type="binding site" evidence="10">
    <location>
        <begin position="275"/>
        <end position="278"/>
    </location>
    <ligand>
        <name>GTP</name>
        <dbReference type="ChEBI" id="CHEBI:37565"/>
    </ligand>
</feature>
<dbReference type="GO" id="GO:0002098">
    <property type="term" value="P:tRNA wobble uridine modification"/>
    <property type="evidence" value="ECO:0007669"/>
    <property type="project" value="TreeGrafter"/>
</dbReference>
<protein>
    <recommendedName>
        <fullName evidence="10">tRNA modification GTPase MnmE</fullName>
        <ecNumber evidence="10">3.6.-.-</ecNumber>
    </recommendedName>
</protein>
<dbReference type="CDD" id="cd14858">
    <property type="entry name" value="TrmE_N"/>
    <property type="match status" value="1"/>
</dbReference>
<feature type="binding site" evidence="10">
    <location>
        <position position="235"/>
    </location>
    <ligand>
        <name>Mg(2+)</name>
        <dbReference type="ChEBI" id="CHEBI:18420"/>
    </ligand>
</feature>
<dbReference type="GO" id="GO:0005525">
    <property type="term" value="F:GTP binding"/>
    <property type="evidence" value="ECO:0007669"/>
    <property type="project" value="UniProtKB-UniRule"/>
</dbReference>
<evidence type="ECO:0000256" key="3">
    <source>
        <dbReference type="ARBA" id="ARBA00022694"/>
    </source>
</evidence>
<evidence type="ECO:0000256" key="1">
    <source>
        <dbReference type="ARBA" id="ARBA00011043"/>
    </source>
</evidence>
<dbReference type="Pfam" id="PF01926">
    <property type="entry name" value="MMR_HSR1"/>
    <property type="match status" value="1"/>
</dbReference>
<evidence type="ECO:0000256" key="5">
    <source>
        <dbReference type="ARBA" id="ARBA00022741"/>
    </source>
</evidence>
<evidence type="ECO:0000256" key="4">
    <source>
        <dbReference type="ARBA" id="ARBA00022723"/>
    </source>
</evidence>
<feature type="domain" description="TrmE-type G" evidence="12">
    <location>
        <begin position="221"/>
        <end position="381"/>
    </location>
</feature>
<evidence type="ECO:0000256" key="10">
    <source>
        <dbReference type="HAMAP-Rule" id="MF_00379"/>
    </source>
</evidence>
<feature type="binding site" evidence="10">
    <location>
        <begin position="250"/>
        <end position="256"/>
    </location>
    <ligand>
        <name>GTP</name>
        <dbReference type="ChEBI" id="CHEBI:37565"/>
    </ligand>
</feature>
<dbReference type="InterPro" id="IPR018948">
    <property type="entry name" value="GTP-bd_TrmE_N"/>
</dbReference>
<dbReference type="GO" id="GO:0046872">
    <property type="term" value="F:metal ion binding"/>
    <property type="evidence" value="ECO:0007669"/>
    <property type="project" value="UniProtKB-KW"/>
</dbReference>
<dbReference type="PROSITE" id="PS51709">
    <property type="entry name" value="G_TRME"/>
    <property type="match status" value="1"/>
</dbReference>
<comment type="cofactor">
    <cofactor evidence="10">
        <name>K(+)</name>
        <dbReference type="ChEBI" id="CHEBI:29103"/>
    </cofactor>
    <text evidence="10">Binds 1 potassium ion per subunit.</text>
</comment>
<dbReference type="FunFam" id="3.30.1360.120:FF:000003">
    <property type="entry name" value="tRNA modification GTPase MnmE"/>
    <property type="match status" value="1"/>
</dbReference>
<dbReference type="FunFam" id="3.40.50.300:FF:000494">
    <property type="entry name" value="tRNA modification GTPase MnmE"/>
    <property type="match status" value="1"/>
</dbReference>
<dbReference type="GO" id="GO:0005829">
    <property type="term" value="C:cytosol"/>
    <property type="evidence" value="ECO:0007669"/>
    <property type="project" value="TreeGrafter"/>
</dbReference>
<feature type="binding site" evidence="10">
    <location>
        <position position="460"/>
    </location>
    <ligand>
        <name>(6S)-5-formyl-5,6,7,8-tetrahydrofolate</name>
        <dbReference type="ChEBI" id="CHEBI:57457"/>
    </ligand>
</feature>
<keyword evidence="3 10" id="KW-0819">tRNA processing</keyword>
<keyword evidence="9 10" id="KW-0342">GTP-binding</keyword>
<gene>
    <name evidence="10" type="primary">mnmE</name>
    <name evidence="10" type="synonym">trmE</name>
    <name evidence="13" type="ORF">SAMN03080599_00367</name>
</gene>
<dbReference type="AlphaFoldDB" id="A0A1G5RT86"/>
<dbReference type="RefSeq" id="WP_092589169.1">
    <property type="nucleotide sequence ID" value="NZ_FMWL01000001.1"/>
</dbReference>
<evidence type="ECO:0000256" key="9">
    <source>
        <dbReference type="ARBA" id="ARBA00023134"/>
    </source>
</evidence>
<dbReference type="Proteomes" id="UP000199208">
    <property type="component" value="Unassembled WGS sequence"/>
</dbReference>
<dbReference type="InterPro" id="IPR004520">
    <property type="entry name" value="GTPase_MnmE"/>
</dbReference>
<dbReference type="Pfam" id="PF12631">
    <property type="entry name" value="MnmE_helical"/>
    <property type="match status" value="1"/>
</dbReference>
<comment type="subunit">
    <text evidence="10">Homodimer. Heterotetramer of two MnmE and two MnmG subunits.</text>
</comment>
<comment type="similarity">
    <text evidence="1 10 11">Belongs to the TRAFAC class TrmE-Era-EngA-EngB-Septin-like GTPase superfamily. TrmE GTPase family.</text>
</comment>
<dbReference type="PANTHER" id="PTHR42714">
    <property type="entry name" value="TRNA MODIFICATION GTPASE GTPBP3"/>
    <property type="match status" value="1"/>
</dbReference>
<dbReference type="Pfam" id="PF10396">
    <property type="entry name" value="TrmE_N"/>
    <property type="match status" value="1"/>
</dbReference>
<feature type="binding site" evidence="10">
    <location>
        <position position="255"/>
    </location>
    <ligand>
        <name>K(+)</name>
        <dbReference type="ChEBI" id="CHEBI:29103"/>
    </ligand>
</feature>
<dbReference type="STRING" id="1120920.SAMN03080599_00367"/>
<accession>A0A1G5RT86</accession>
<evidence type="ECO:0000256" key="2">
    <source>
        <dbReference type="ARBA" id="ARBA00022490"/>
    </source>
</evidence>
<evidence type="ECO:0000313" key="14">
    <source>
        <dbReference type="Proteomes" id="UP000199208"/>
    </source>
</evidence>
<sequence length="460" mass="50831">MFREDTIVAISTPPGEGAIGIVRMSGELSVEIANKIFVQKNRASITTEDHRRMLYGHVYRESSVVDEVLLVPMFAPGTYTREDMVEVHCHGGIVPMTEIVKLILENGASMAEPGEFTKRAFLNGRLDLAQAESIMDLIQAKTPQGFNVAYNQLEGHLSRKVDAVRAALLAAMAQLEVCIDYPEEDIEEMTYAEMTSRFTAAEKSISELLKKSETGRILRDGLSTVIVGKPNVGKSSLLNALLRESRAIVTDIPGTTRDIIEETLNIRGVPIKLVDTAGIRETDDLVEKLGVERSKAFFNSADLVVFVLNAAEALSEEDEKIMGYLRGRRAIVLLNKSDLAPVIDEVNLRESLGEHVPIVKTSLIQEEGIQELEDEIAKMVYGGEVSLSERSLVTNLRHQDALRRAAKSLSEAVESCRVNMPYDFLQVDVKNAYEALGEITGETVENDLITKIFSQFCLGK</sequence>
<evidence type="ECO:0000313" key="13">
    <source>
        <dbReference type="EMBL" id="SCZ76661.1"/>
    </source>
</evidence>
<dbReference type="EC" id="3.6.-.-" evidence="10"/>
<dbReference type="InterPro" id="IPR006073">
    <property type="entry name" value="GTP-bd"/>
</dbReference>
<feature type="binding site" evidence="10">
    <location>
        <position position="125"/>
    </location>
    <ligand>
        <name>(6S)-5-formyl-5,6,7,8-tetrahydrofolate</name>
        <dbReference type="ChEBI" id="CHEBI:57457"/>
    </ligand>
</feature>
<dbReference type="NCBIfam" id="NF003661">
    <property type="entry name" value="PRK05291.1-3"/>
    <property type="match status" value="1"/>
</dbReference>
<comment type="function">
    <text evidence="10">Exhibits a very high intrinsic GTPase hydrolysis rate. Involved in the addition of a carboxymethylaminomethyl (cmnm) group at the wobble position (U34) of certain tRNAs, forming tRNA-cmnm(5)s(2)U34.</text>
</comment>
<feature type="binding site" evidence="10">
    <location>
        <position position="256"/>
    </location>
    <ligand>
        <name>Mg(2+)</name>
        <dbReference type="ChEBI" id="CHEBI:18420"/>
    </ligand>
</feature>
<dbReference type="HAMAP" id="MF_00379">
    <property type="entry name" value="GTPase_MnmE"/>
    <property type="match status" value="1"/>
</dbReference>
<dbReference type="SUPFAM" id="SSF52540">
    <property type="entry name" value="P-loop containing nucleoside triphosphate hydrolases"/>
    <property type="match status" value="1"/>
</dbReference>
<keyword evidence="4 10" id="KW-0479">Metal-binding</keyword>
<dbReference type="GO" id="GO:0003924">
    <property type="term" value="F:GTPase activity"/>
    <property type="evidence" value="ECO:0007669"/>
    <property type="project" value="UniProtKB-UniRule"/>
</dbReference>
<comment type="subcellular location">
    <subcellularLocation>
        <location evidence="10">Cytoplasm</location>
    </subcellularLocation>
</comment>
<dbReference type="GO" id="GO:0042802">
    <property type="term" value="F:identical protein binding"/>
    <property type="evidence" value="ECO:0007669"/>
    <property type="project" value="UniProtKB-ARBA"/>
</dbReference>
<dbReference type="NCBIfam" id="TIGR00450">
    <property type="entry name" value="mnmE_trmE_thdF"/>
    <property type="match status" value="1"/>
</dbReference>
<dbReference type="EMBL" id="FMWL01000001">
    <property type="protein sequence ID" value="SCZ76661.1"/>
    <property type="molecule type" value="Genomic_DNA"/>
</dbReference>
<keyword evidence="14" id="KW-1185">Reference proteome</keyword>
<evidence type="ECO:0000259" key="12">
    <source>
        <dbReference type="PROSITE" id="PS51709"/>
    </source>
</evidence>
<evidence type="ECO:0000256" key="8">
    <source>
        <dbReference type="ARBA" id="ARBA00022958"/>
    </source>
</evidence>
<feature type="binding site" evidence="10">
    <location>
        <position position="23"/>
    </location>
    <ligand>
        <name>(6S)-5-formyl-5,6,7,8-tetrahydrofolate</name>
        <dbReference type="ChEBI" id="CHEBI:57457"/>
    </ligand>
</feature>
<feature type="binding site" evidence="10">
    <location>
        <position position="250"/>
    </location>
    <ligand>
        <name>K(+)</name>
        <dbReference type="ChEBI" id="CHEBI:29103"/>
    </ligand>
</feature>
<dbReference type="Gene3D" id="1.20.120.430">
    <property type="entry name" value="tRNA modification GTPase MnmE domain 2"/>
    <property type="match status" value="1"/>
</dbReference>
<organism evidence="13 14">
    <name type="scientific">Acidaminobacter hydrogenoformans DSM 2784</name>
    <dbReference type="NCBI Taxonomy" id="1120920"/>
    <lineage>
        <taxon>Bacteria</taxon>
        <taxon>Bacillati</taxon>
        <taxon>Bacillota</taxon>
        <taxon>Clostridia</taxon>
        <taxon>Peptostreptococcales</taxon>
        <taxon>Acidaminobacteraceae</taxon>
        <taxon>Acidaminobacter</taxon>
    </lineage>
</organism>
<feature type="binding site" evidence="10">
    <location>
        <position position="252"/>
    </location>
    <ligand>
        <name>K(+)</name>
        <dbReference type="ChEBI" id="CHEBI:29103"/>
    </ligand>
</feature>
<dbReference type="InterPro" id="IPR025867">
    <property type="entry name" value="MnmE_helical"/>
</dbReference>
<keyword evidence="6 10" id="KW-0378">Hydrolase</keyword>
<dbReference type="CDD" id="cd04164">
    <property type="entry name" value="trmE"/>
    <property type="match status" value="1"/>
</dbReference>
<feature type="binding site" evidence="10">
    <location>
        <position position="231"/>
    </location>
    <ligand>
        <name>K(+)</name>
        <dbReference type="ChEBI" id="CHEBI:29103"/>
    </ligand>
</feature>
<keyword evidence="7 10" id="KW-0460">Magnesium</keyword>
<evidence type="ECO:0000256" key="7">
    <source>
        <dbReference type="ARBA" id="ARBA00022842"/>
    </source>
</evidence>
<keyword evidence="8 10" id="KW-0630">Potassium</keyword>
<keyword evidence="2 10" id="KW-0963">Cytoplasm</keyword>
<dbReference type="InterPro" id="IPR031168">
    <property type="entry name" value="G_TrmE"/>
</dbReference>
<keyword evidence="5 10" id="KW-0547">Nucleotide-binding</keyword>
<dbReference type="SUPFAM" id="SSF116878">
    <property type="entry name" value="TrmE connector domain"/>
    <property type="match status" value="1"/>
</dbReference>
<name>A0A1G5RT86_9FIRM</name>
<dbReference type="Gene3D" id="3.30.1360.120">
    <property type="entry name" value="Probable tRNA modification gtpase trme, domain 1"/>
    <property type="match status" value="1"/>
</dbReference>
<dbReference type="GO" id="GO:0030488">
    <property type="term" value="P:tRNA methylation"/>
    <property type="evidence" value="ECO:0007669"/>
    <property type="project" value="TreeGrafter"/>
</dbReference>
<reference evidence="13 14" key="1">
    <citation type="submission" date="2016-10" db="EMBL/GenBank/DDBJ databases">
        <authorList>
            <person name="de Groot N.N."/>
        </authorList>
    </citation>
    <scope>NUCLEOTIDE SEQUENCE [LARGE SCALE GENOMIC DNA]</scope>
    <source>
        <strain evidence="13 14">DSM 2784</strain>
    </source>
</reference>
<dbReference type="InterPro" id="IPR005225">
    <property type="entry name" value="Small_GTP-bd"/>
</dbReference>
<dbReference type="OrthoDB" id="9805918at2"/>
<proteinExistence type="inferred from homology"/>
<dbReference type="InterPro" id="IPR027266">
    <property type="entry name" value="TrmE/GcvT-like"/>
</dbReference>
<dbReference type="Gene3D" id="3.40.50.300">
    <property type="entry name" value="P-loop containing nucleotide triphosphate hydrolases"/>
    <property type="match status" value="1"/>
</dbReference>
<comment type="caution">
    <text evidence="10">Lacks conserved residue(s) required for the propagation of feature annotation.</text>
</comment>
<feature type="binding site" evidence="10">
    <location>
        <position position="86"/>
    </location>
    <ligand>
        <name>(6S)-5-formyl-5,6,7,8-tetrahydrofolate</name>
        <dbReference type="ChEBI" id="CHEBI:57457"/>
    </ligand>
</feature>
<feature type="binding site" evidence="10">
    <location>
        <begin position="231"/>
        <end position="236"/>
    </location>
    <ligand>
        <name>GTP</name>
        <dbReference type="ChEBI" id="CHEBI:37565"/>
    </ligand>
</feature>